<evidence type="ECO:0000313" key="9">
    <source>
        <dbReference type="EMBL" id="SDY74390.1"/>
    </source>
</evidence>
<protein>
    <submittedName>
        <fullName evidence="9">Cytochrome C biogenesis protein transmembrane region</fullName>
    </submittedName>
</protein>
<organism evidence="9 10">
    <name type="scientific">Lentibacter algarum</name>
    <dbReference type="NCBI Taxonomy" id="576131"/>
    <lineage>
        <taxon>Bacteria</taxon>
        <taxon>Pseudomonadati</taxon>
        <taxon>Pseudomonadota</taxon>
        <taxon>Alphaproteobacteria</taxon>
        <taxon>Rhodobacterales</taxon>
        <taxon>Roseobacteraceae</taxon>
        <taxon>Lentibacter</taxon>
    </lineage>
</organism>
<feature type="transmembrane region" description="Helical" evidence="7">
    <location>
        <begin position="197"/>
        <end position="218"/>
    </location>
</feature>
<keyword evidence="5 7" id="KW-1133">Transmembrane helix</keyword>
<dbReference type="GO" id="GO:0017004">
    <property type="term" value="P:cytochrome complex assembly"/>
    <property type="evidence" value="ECO:0007669"/>
    <property type="project" value="UniProtKB-KW"/>
</dbReference>
<proteinExistence type="inferred from homology"/>
<dbReference type="OrthoDB" id="9811352at2"/>
<feature type="transmembrane region" description="Helical" evidence="7">
    <location>
        <begin position="121"/>
        <end position="146"/>
    </location>
</feature>
<evidence type="ECO:0000256" key="5">
    <source>
        <dbReference type="ARBA" id="ARBA00022989"/>
    </source>
</evidence>
<comment type="subcellular location">
    <subcellularLocation>
        <location evidence="1">Membrane</location>
        <topology evidence="1">Multi-pass membrane protein</topology>
    </subcellularLocation>
</comment>
<dbReference type="InterPro" id="IPR051790">
    <property type="entry name" value="Cytochrome_c-biogenesis_DsbD"/>
</dbReference>
<evidence type="ECO:0000256" key="7">
    <source>
        <dbReference type="SAM" id="Phobius"/>
    </source>
</evidence>
<keyword evidence="3 7" id="KW-0812">Transmembrane</keyword>
<dbReference type="STRING" id="576131.SAMN05444486_103525"/>
<feature type="transmembrane region" description="Helical" evidence="7">
    <location>
        <begin position="75"/>
        <end position="100"/>
    </location>
</feature>
<gene>
    <name evidence="9" type="ORF">SAMN05444486_103525</name>
</gene>
<evidence type="ECO:0000256" key="3">
    <source>
        <dbReference type="ARBA" id="ARBA00022692"/>
    </source>
</evidence>
<dbReference type="InterPro" id="IPR003834">
    <property type="entry name" value="Cyt_c_assmbl_TM_dom"/>
</dbReference>
<dbReference type="GeneID" id="78125468"/>
<dbReference type="PANTHER" id="PTHR31272:SF9">
    <property type="entry name" value="BLL1027 PROTEIN"/>
    <property type="match status" value="1"/>
</dbReference>
<dbReference type="PANTHER" id="PTHR31272">
    <property type="entry name" value="CYTOCHROME C-TYPE BIOGENESIS PROTEIN HI_1454-RELATED"/>
    <property type="match status" value="1"/>
</dbReference>
<feature type="domain" description="Cytochrome C biogenesis protein transmembrane" evidence="8">
    <location>
        <begin position="6"/>
        <end position="192"/>
    </location>
</feature>
<feature type="transmembrane region" description="Helical" evidence="7">
    <location>
        <begin position="152"/>
        <end position="176"/>
    </location>
</feature>
<evidence type="ECO:0000256" key="1">
    <source>
        <dbReference type="ARBA" id="ARBA00004141"/>
    </source>
</evidence>
<accession>A0A1H3MCE3</accession>
<dbReference type="EMBL" id="FNPR01000003">
    <property type="protein sequence ID" value="SDY74390.1"/>
    <property type="molecule type" value="Genomic_DNA"/>
</dbReference>
<reference evidence="9 10" key="1">
    <citation type="submission" date="2016-10" db="EMBL/GenBank/DDBJ databases">
        <authorList>
            <person name="de Groot N.N."/>
        </authorList>
    </citation>
    <scope>NUCLEOTIDE SEQUENCE [LARGE SCALE GENOMIC DNA]</scope>
    <source>
        <strain evidence="9 10">DSM 24677</strain>
    </source>
</reference>
<feature type="transmembrane region" description="Helical" evidence="7">
    <location>
        <begin position="39"/>
        <end position="63"/>
    </location>
</feature>
<evidence type="ECO:0000259" key="8">
    <source>
        <dbReference type="Pfam" id="PF02683"/>
    </source>
</evidence>
<name>A0A1H3MCE3_9RHOB</name>
<sequence>MEFVLAYAAGLLTLINPCVLPVLPVVLAGALGANPKGPLALAAGMSVSFVLLGVVVTAFGRALGLDEQSVAQAGAALMVAFGLMLLVPRFGMVLSGATAGMSARADAQMNTLDQGSLRGQFAGGLLLGAVWSPCIGPTLGGAIALASQGESLGLATLIMIAFALGVSTLIIGLGYGTRAWLMRNRARMQKIAVAARPVMGGVFVAVGLALFFNFHHVVEAWALDVMPAWLVDLSVSI</sequence>
<dbReference type="Pfam" id="PF02683">
    <property type="entry name" value="DsbD_TM"/>
    <property type="match status" value="1"/>
</dbReference>
<dbReference type="AlphaFoldDB" id="A0A1H3MCE3"/>
<comment type="similarity">
    <text evidence="2">Belongs to the DsbD family.</text>
</comment>
<dbReference type="GO" id="GO:0016020">
    <property type="term" value="C:membrane"/>
    <property type="evidence" value="ECO:0007669"/>
    <property type="project" value="UniProtKB-SubCell"/>
</dbReference>
<evidence type="ECO:0000256" key="4">
    <source>
        <dbReference type="ARBA" id="ARBA00022748"/>
    </source>
</evidence>
<feature type="transmembrane region" description="Helical" evidence="7">
    <location>
        <begin position="6"/>
        <end position="27"/>
    </location>
</feature>
<keyword evidence="4" id="KW-0201">Cytochrome c-type biogenesis</keyword>
<keyword evidence="6 7" id="KW-0472">Membrane</keyword>
<evidence type="ECO:0000313" key="10">
    <source>
        <dbReference type="Proteomes" id="UP000199026"/>
    </source>
</evidence>
<evidence type="ECO:0000256" key="6">
    <source>
        <dbReference type="ARBA" id="ARBA00023136"/>
    </source>
</evidence>
<dbReference type="RefSeq" id="WP_089893079.1">
    <property type="nucleotide sequence ID" value="NZ_CALJFH010000035.1"/>
</dbReference>
<dbReference type="Proteomes" id="UP000199026">
    <property type="component" value="Unassembled WGS sequence"/>
</dbReference>
<evidence type="ECO:0000256" key="2">
    <source>
        <dbReference type="ARBA" id="ARBA00006143"/>
    </source>
</evidence>
<keyword evidence="10" id="KW-1185">Reference proteome</keyword>